<keyword evidence="10" id="KW-1185">Reference proteome</keyword>
<evidence type="ECO:0000256" key="5">
    <source>
        <dbReference type="ARBA" id="ARBA00023163"/>
    </source>
</evidence>
<dbReference type="Gene3D" id="3.40.50.2300">
    <property type="match status" value="1"/>
</dbReference>
<dbReference type="Pfam" id="PF08279">
    <property type="entry name" value="HTH_11"/>
    <property type="match status" value="1"/>
</dbReference>
<feature type="domain" description="PTS EIIB type-2" evidence="7">
    <location>
        <begin position="410"/>
        <end position="501"/>
    </location>
</feature>
<dbReference type="InterPro" id="IPR007737">
    <property type="entry name" value="Mga_HTH"/>
</dbReference>
<keyword evidence="1" id="KW-0808">Transferase</keyword>
<evidence type="ECO:0000256" key="2">
    <source>
        <dbReference type="ARBA" id="ARBA00022737"/>
    </source>
</evidence>
<dbReference type="CDD" id="cd00211">
    <property type="entry name" value="PTS_IIA_fru"/>
    <property type="match status" value="1"/>
</dbReference>
<dbReference type="InterPro" id="IPR011608">
    <property type="entry name" value="PRD"/>
</dbReference>
<dbReference type="Gene3D" id="1.10.10.10">
    <property type="entry name" value="Winged helix-like DNA-binding domain superfamily/Winged helix DNA-binding domain"/>
    <property type="match status" value="2"/>
</dbReference>
<dbReference type="InterPro" id="IPR002178">
    <property type="entry name" value="PTS_EIIA_type-2_dom"/>
</dbReference>
<dbReference type="GO" id="GO:0006355">
    <property type="term" value="P:regulation of DNA-templated transcription"/>
    <property type="evidence" value="ECO:0007669"/>
    <property type="project" value="InterPro"/>
</dbReference>
<dbReference type="Pfam" id="PF05043">
    <property type="entry name" value="Mga"/>
    <property type="match status" value="1"/>
</dbReference>
<dbReference type="Gene3D" id="3.40.930.10">
    <property type="entry name" value="Mannitol-specific EII, Chain A"/>
    <property type="match status" value="1"/>
</dbReference>
<feature type="domain" description="PRD" evidence="8">
    <location>
        <begin position="297"/>
        <end position="405"/>
    </location>
</feature>
<dbReference type="EMBL" id="CDGG01000001">
    <property type="protein sequence ID" value="CEI80961.1"/>
    <property type="molecule type" value="Genomic_DNA"/>
</dbReference>
<evidence type="ECO:0000256" key="1">
    <source>
        <dbReference type="ARBA" id="ARBA00022679"/>
    </source>
</evidence>
<dbReference type="PROSITE" id="PS51372">
    <property type="entry name" value="PRD_2"/>
    <property type="match status" value="2"/>
</dbReference>
<dbReference type="CDD" id="cd05568">
    <property type="entry name" value="PTS_IIB_bgl_like"/>
    <property type="match status" value="1"/>
</dbReference>
<dbReference type="Pfam" id="PF00874">
    <property type="entry name" value="PRD"/>
    <property type="match status" value="2"/>
</dbReference>
<dbReference type="SUPFAM" id="SSF63520">
    <property type="entry name" value="PTS-regulatory domain, PRD"/>
    <property type="match status" value="2"/>
</dbReference>
<feature type="domain" description="PTS EIIA type-2" evidence="6">
    <location>
        <begin position="502"/>
        <end position="642"/>
    </location>
</feature>
<keyword evidence="4" id="KW-0010">Activator</keyword>
<dbReference type="SUPFAM" id="SSF55804">
    <property type="entry name" value="Phoshotransferase/anion transport protein"/>
    <property type="match status" value="1"/>
</dbReference>
<name>A0A0A1MPG3_9BACI</name>
<evidence type="ECO:0000256" key="3">
    <source>
        <dbReference type="ARBA" id="ARBA00023015"/>
    </source>
</evidence>
<dbReference type="InterPro" id="IPR013196">
    <property type="entry name" value="HTH_11"/>
</dbReference>
<dbReference type="InterPro" id="IPR016152">
    <property type="entry name" value="PTrfase/Anion_transptr"/>
</dbReference>
<dbReference type="Pfam" id="PF00359">
    <property type="entry name" value="PTS_EIIA_2"/>
    <property type="match status" value="1"/>
</dbReference>
<evidence type="ECO:0000256" key="4">
    <source>
        <dbReference type="ARBA" id="ARBA00023159"/>
    </source>
</evidence>
<dbReference type="PANTHER" id="PTHR30185">
    <property type="entry name" value="CRYPTIC BETA-GLUCOSIDE BGL OPERON ANTITERMINATOR"/>
    <property type="match status" value="1"/>
</dbReference>
<accession>A0A0A1MPG3</accession>
<dbReference type="AlphaFoldDB" id="A0A0A1MPG3"/>
<dbReference type="SUPFAM" id="SSF52794">
    <property type="entry name" value="PTS system IIB component-like"/>
    <property type="match status" value="1"/>
</dbReference>
<keyword evidence="5" id="KW-0804">Transcription</keyword>
<feature type="domain" description="PRD" evidence="8">
    <location>
        <begin position="184"/>
        <end position="289"/>
    </location>
</feature>
<dbReference type="PANTHER" id="PTHR30185:SF13">
    <property type="entry name" value="LICABCH OPERON REGULATOR-RELATED"/>
    <property type="match status" value="1"/>
</dbReference>
<dbReference type="STRING" id="545501.BN997_00774"/>
<organism evidence="9 10">
    <name type="scientific">Oceanobacillus oncorhynchi</name>
    <dbReference type="NCBI Taxonomy" id="545501"/>
    <lineage>
        <taxon>Bacteria</taxon>
        <taxon>Bacillati</taxon>
        <taxon>Bacillota</taxon>
        <taxon>Bacilli</taxon>
        <taxon>Bacillales</taxon>
        <taxon>Bacillaceae</taxon>
        <taxon>Oceanobacillus</taxon>
    </lineage>
</organism>
<dbReference type="RefSeq" id="WP_042529779.1">
    <property type="nucleotide sequence ID" value="NZ_CDGG01000001.1"/>
</dbReference>
<dbReference type="GO" id="GO:0008982">
    <property type="term" value="F:protein-N(PI)-phosphohistidine-sugar phosphotransferase activity"/>
    <property type="evidence" value="ECO:0007669"/>
    <property type="project" value="InterPro"/>
</dbReference>
<dbReference type="InterPro" id="IPR036634">
    <property type="entry name" value="PRD_sf"/>
</dbReference>
<dbReference type="InterPro" id="IPR036388">
    <property type="entry name" value="WH-like_DNA-bd_sf"/>
</dbReference>
<dbReference type="Proteomes" id="UP000040453">
    <property type="component" value="Unassembled WGS sequence"/>
</dbReference>
<evidence type="ECO:0000259" key="7">
    <source>
        <dbReference type="PROSITE" id="PS51099"/>
    </source>
</evidence>
<evidence type="ECO:0000259" key="6">
    <source>
        <dbReference type="PROSITE" id="PS51094"/>
    </source>
</evidence>
<sequence>MNSRLQQIIQQLLTTDELQTSAELAAVLQVSSKTIQTDMKELSKSLNNDTASIESHRGKGYRINITDEDKFKHFLKQTTEKDNQVIPTEPEDRIQFLMEKLLLQSAYIKMDDLAEEMFISRSTLQSDLNSIRQVLENYHLSLDQKPGYGIKVYGDEMKIRFCISEYIFNQKTNLVDQASDWIEILPKDEMEWIRDSILSKLRKYRTVITDVSLHNLITHIAIACKRIREKEVVEMYQEELGKITNKKEYTIAKEIVLEIEQKLNVSFSVNETAYLAIHLQGTKKTHSDSEIEEIKTILDEDIQQLTKIILERIDNAYSFNLSQDEELLLGLSLHLKPAINRYKYQMNLRNPLLEEIKNKYPFSYEAALTIGTDVIKQNMNITIDENEIGYIALHLEAALERQEKSEKNKKRCLIVCASGLGTAQLLLLKLKDRFHDDLNILGTTEYYNLKNQTLHNIDFIISTIPIPEKLSVPVIQVSTLLGQQDVRKIEKLVHNDFEMIERYMREAFTYLKMDFSSKEEVITFLGNKLLEAEMVNTNFIHSVLEREEYSPTSFGNLVAIPHPMNPQTDETFWSVVTLKDSIQWGGKPVQFICLLNISTHNKMDDLKPMYDVLVKLLDNRLIVQKLLQCETYAEMKKVLTKV</sequence>
<dbReference type="InterPro" id="IPR013011">
    <property type="entry name" value="PTS_EIIB_2"/>
</dbReference>
<dbReference type="PROSITE" id="PS51094">
    <property type="entry name" value="PTS_EIIA_TYPE_2"/>
    <property type="match status" value="1"/>
</dbReference>
<dbReference type="PROSITE" id="PS51099">
    <property type="entry name" value="PTS_EIIB_TYPE_2"/>
    <property type="match status" value="1"/>
</dbReference>
<gene>
    <name evidence="9" type="primary">licR_3</name>
    <name evidence="9" type="ORF">BN997_00774</name>
</gene>
<keyword evidence="2" id="KW-0677">Repeat</keyword>
<evidence type="ECO:0000259" key="8">
    <source>
        <dbReference type="PROSITE" id="PS51372"/>
    </source>
</evidence>
<dbReference type="SUPFAM" id="SSF46785">
    <property type="entry name" value="Winged helix' DNA-binding domain"/>
    <property type="match status" value="1"/>
</dbReference>
<protein>
    <submittedName>
        <fullName evidence="9">Putative licABCH operon regulator</fullName>
    </submittedName>
</protein>
<evidence type="ECO:0000313" key="10">
    <source>
        <dbReference type="Proteomes" id="UP000040453"/>
    </source>
</evidence>
<proteinExistence type="predicted"/>
<dbReference type="InterPro" id="IPR036390">
    <property type="entry name" value="WH_DNA-bd_sf"/>
</dbReference>
<dbReference type="GO" id="GO:0009401">
    <property type="term" value="P:phosphoenolpyruvate-dependent sugar phosphotransferase system"/>
    <property type="evidence" value="ECO:0007669"/>
    <property type="project" value="InterPro"/>
</dbReference>
<dbReference type="Gene3D" id="1.10.1790.10">
    <property type="entry name" value="PRD domain"/>
    <property type="match status" value="2"/>
</dbReference>
<dbReference type="InterPro" id="IPR050661">
    <property type="entry name" value="BglG_antiterminators"/>
</dbReference>
<reference evidence="9 10" key="1">
    <citation type="submission" date="2014-11" db="EMBL/GenBank/DDBJ databases">
        <authorList>
            <person name="Urmite Genomes Urmite Genomes"/>
        </authorList>
    </citation>
    <scope>NUCLEOTIDE SEQUENCE [LARGE SCALE GENOMIC DNA]</scope>
    <source>
        <strain evidence="9 10">Oc5</strain>
    </source>
</reference>
<keyword evidence="3" id="KW-0805">Transcription regulation</keyword>
<evidence type="ECO:0000313" key="9">
    <source>
        <dbReference type="EMBL" id="CEI80961.1"/>
    </source>
</evidence>
<dbReference type="InterPro" id="IPR036095">
    <property type="entry name" value="PTS_EIIB-like_sf"/>
</dbReference>